<dbReference type="RefSeq" id="WP_090622424.1">
    <property type="nucleotide sequence ID" value="NZ_FOFD01000008.1"/>
</dbReference>
<sequence>MNRPRTAIVVTLVAAAMVGSVVALPVLQGGLEPLAPDEAAVDATAKSASDAASQAALQEDADRESTEFDPIELEPPGTDGAATTAGGEQDDQAAVQADHDDAVEAGVSDGIALVQSQGVEVTQEQRAAAIDGAREAASQYQTAEAEQVQAATAGAVHGALIQKQSVNATQIQSTVGGATGGGLSQSQSVNATQLQSATWGAAHGTIAQSQNVTVEQLQFASNGAAAGAASEAGAKDVGAVPKIQEAAQGSAYGVLTQYQSISVEQRQQVTLEHVQHAAAGAAAGSLEGSTPAALEQEQRVDVRQEQRTETGQEQRVEAEQRQRVTIKQIQKSAAGAAKGALVQQQAVSVEQTQAAARGASRGSLKQIQSVSVAQFQRISITQVQEAAFGAATGSITQSQEATVEQIQAAADGAAGGVLVQRQSVSVTQTQSAATGAASGAVTAAIQRQEISIEQVQAAAFGAGEGAVTQTQVVHVTQVQRLAQGAASGALVQSQEATVTQVQIAAQSACTGTARAVQSQRISVTQLQTLTAEIAADATAYAIREDTTDVTVISQHVEVEVDQRIEAIDPIEGTASIDLTEQESDGERVTIEDVSLSEGGFVAVYEGAAVDADPDEVRGVSSYLEAGDHENVTIELDEPLAESSIIVAIAHHDTNDDETFQYADSGGEVDVPYVGQGGIPVFASAFVTIADEPDEPEATLSVDDQTGDGETLTVDEANASVPYALTAEYDGETVESETFAAGEAVTNRSIDLDPPLEENATVDVSVVSEDGEALANESIEYTITDDAVPDEPVDEPNATLSVSDQTGDGSTLTVDEANATVEYALTVTDEDGAPIAESDAFPANEAVTNETVALEPPLEGNATVDVAVVATADDERLVNETIEYAVTDEPTEPEATLSVDDQTGDGDTLEIDATRASVPYIVTAEYDGERVDSDRFEANETVAEQSLELEPPLEENATVDVSVRAAADDAVLANESIEYAVVEPDPAQPTANLSVADQAGDGETLTVTAANASVDYAITVTDEDGTRIAESDAFSANQTIGPTALELEPPLEENATLEVAVVATEDGAVLETNTVAYTVDGEVENFDVAFTSCSRAVVDASLEAGDEVAASTGFYDRAGFGNTIIEDYVTVGEDVEAPFDGTIVFEIGDERDVTVDGDNVTVQIPEYGTFGTYISGISSPEAVPFAAIDYGNPSAETCNEEARPDLPSLSVVETTPTDDGINVTFGYENPNDATVSGNSRFVEGTTADEPPSELEPGEGTVTVEWTPESDDERLVWEIDFANYGYDDPVTAATPTAGEIEPSDPASFGVSITGTNSPVEQGDQLAVEADVRNTGGEAGTQNVTLAVDGTTVDAESVSLEPGESRTASFAVDTDGLDPGEYPLAVSTANETAETTVIVEASGEPATFDVSITGTNSPVERGDPLAVEAELENVGDEAGTQDVGIAVDGVPGEPVSVSLEPGETQTVTLNYETADLDPGEYPLAVSTANETAETTVTVEASGEPAEFSVTDVSAPASGEPSEEVAVTAIVENEGDREGTQTVTYGVDDQPVAQSTVTLAGGQSAEIQFSSVLPEGTSTHTITTDDDQASVTIEAAAPESAGSNGDAGPETGDDQGPPDETGPPDEPGPPEEPGPPDESGPPEGQGSPDETGPPEGQGPPDESASEPTETPNGSATG</sequence>
<name>A0A1H9S6N4_9EURY</name>
<dbReference type="OrthoDB" id="325633at2157"/>
<evidence type="ECO:0000313" key="4">
    <source>
        <dbReference type="EMBL" id="SER80706.1"/>
    </source>
</evidence>
<feature type="compositionally biased region" description="Low complexity" evidence="1">
    <location>
        <begin position="45"/>
        <end position="58"/>
    </location>
</feature>
<accession>A0A1H9S6N4</accession>
<evidence type="ECO:0000259" key="2">
    <source>
        <dbReference type="Pfam" id="PF07705"/>
    </source>
</evidence>
<dbReference type="Pfam" id="PF07705">
    <property type="entry name" value="CARDB"/>
    <property type="match status" value="1"/>
</dbReference>
<feature type="compositionally biased region" description="Polar residues" evidence="1">
    <location>
        <begin position="1661"/>
        <end position="1673"/>
    </location>
</feature>
<feature type="domain" description="DUF7282" evidence="3">
    <location>
        <begin position="574"/>
        <end position="687"/>
    </location>
</feature>
<feature type="compositionally biased region" description="Basic and acidic residues" evidence="1">
    <location>
        <begin position="296"/>
        <end position="320"/>
    </location>
</feature>
<keyword evidence="5" id="KW-1185">Reference proteome</keyword>
<dbReference type="InterPro" id="IPR013783">
    <property type="entry name" value="Ig-like_fold"/>
</dbReference>
<evidence type="ECO:0000313" key="5">
    <source>
        <dbReference type="Proteomes" id="UP000199114"/>
    </source>
</evidence>
<feature type="region of interest" description="Disordered" evidence="1">
    <location>
        <begin position="45"/>
        <end position="97"/>
    </location>
</feature>
<dbReference type="Gene3D" id="2.60.40.10">
    <property type="entry name" value="Immunoglobulins"/>
    <property type="match status" value="3"/>
</dbReference>
<dbReference type="Proteomes" id="UP000199114">
    <property type="component" value="Unassembled WGS sequence"/>
</dbReference>
<dbReference type="InterPro" id="IPR055706">
    <property type="entry name" value="Slg1/2_DUF7282"/>
</dbReference>
<protein>
    <submittedName>
        <fullName evidence="4">CARDB protein</fullName>
    </submittedName>
</protein>
<dbReference type="Pfam" id="PF23951">
    <property type="entry name" value="DUF7282"/>
    <property type="match status" value="1"/>
</dbReference>
<feature type="compositionally biased region" description="Acidic residues" evidence="1">
    <location>
        <begin position="59"/>
        <end position="72"/>
    </location>
</feature>
<feature type="compositionally biased region" description="Low complexity" evidence="1">
    <location>
        <begin position="77"/>
        <end position="96"/>
    </location>
</feature>
<evidence type="ECO:0000259" key="3">
    <source>
        <dbReference type="Pfam" id="PF23951"/>
    </source>
</evidence>
<feature type="compositionally biased region" description="Pro residues" evidence="1">
    <location>
        <begin position="1616"/>
        <end position="1635"/>
    </location>
</feature>
<feature type="domain" description="CARDB" evidence="2">
    <location>
        <begin position="1308"/>
        <end position="1385"/>
    </location>
</feature>
<dbReference type="InterPro" id="IPR011635">
    <property type="entry name" value="CARDB"/>
</dbReference>
<gene>
    <name evidence="4" type="ORF">SAMN04489841_4606</name>
</gene>
<feature type="region of interest" description="Disordered" evidence="1">
    <location>
        <begin position="280"/>
        <end position="320"/>
    </location>
</feature>
<organism evidence="4 5">
    <name type="scientific">Natrinema salaciae</name>
    <dbReference type="NCBI Taxonomy" id="1186196"/>
    <lineage>
        <taxon>Archaea</taxon>
        <taxon>Methanobacteriati</taxon>
        <taxon>Methanobacteriota</taxon>
        <taxon>Stenosarchaea group</taxon>
        <taxon>Halobacteria</taxon>
        <taxon>Halobacteriales</taxon>
        <taxon>Natrialbaceae</taxon>
        <taxon>Natrinema</taxon>
    </lineage>
</organism>
<proteinExistence type="predicted"/>
<evidence type="ECO:0000256" key="1">
    <source>
        <dbReference type="SAM" id="MobiDB-lite"/>
    </source>
</evidence>
<dbReference type="STRING" id="1186196.SAMN04489841_4606"/>
<feature type="compositionally biased region" description="Low complexity" evidence="1">
    <location>
        <begin position="1637"/>
        <end position="1646"/>
    </location>
</feature>
<dbReference type="EMBL" id="FOFD01000008">
    <property type="protein sequence ID" value="SER80706.1"/>
    <property type="molecule type" value="Genomic_DNA"/>
</dbReference>
<feature type="region of interest" description="Disordered" evidence="1">
    <location>
        <begin position="1572"/>
        <end position="1673"/>
    </location>
</feature>
<reference evidence="5" key="1">
    <citation type="submission" date="2016-10" db="EMBL/GenBank/DDBJ databases">
        <authorList>
            <person name="Varghese N."/>
            <person name="Submissions S."/>
        </authorList>
    </citation>
    <scope>NUCLEOTIDE SEQUENCE [LARGE SCALE GENOMIC DNA]</scope>
    <source>
        <strain evidence="5">DSM 25055</strain>
    </source>
</reference>